<dbReference type="OrthoDB" id="9792185at2"/>
<accession>A0A501PLS6</accession>
<name>A0A501PLS6_9PROT</name>
<evidence type="ECO:0000313" key="3">
    <source>
        <dbReference type="EMBL" id="TPD61449.1"/>
    </source>
</evidence>
<dbReference type="InterPro" id="IPR017896">
    <property type="entry name" value="4Fe4S_Fe-S-bd"/>
</dbReference>
<evidence type="ECO:0000313" key="4">
    <source>
        <dbReference type="Proteomes" id="UP000319148"/>
    </source>
</evidence>
<reference evidence="4" key="1">
    <citation type="submission" date="2019-06" db="EMBL/GenBank/DDBJ databases">
        <title>The complete genome of Emcibacter congregatus ZYLT.</title>
        <authorList>
            <person name="Zhao Z."/>
        </authorList>
    </citation>
    <scope>NUCLEOTIDE SEQUENCE [LARGE SCALE GENOMIC DNA]</scope>
    <source>
        <strain evidence="4">MCCC 1A06723</strain>
    </source>
</reference>
<protein>
    <submittedName>
        <fullName evidence="3">Fe-S protein</fullName>
    </submittedName>
</protein>
<dbReference type="EMBL" id="VFIY01000005">
    <property type="protein sequence ID" value="TPD61449.1"/>
    <property type="molecule type" value="Genomic_DNA"/>
</dbReference>
<feature type="region of interest" description="Disordered" evidence="1">
    <location>
        <begin position="686"/>
        <end position="723"/>
    </location>
</feature>
<comment type="caution">
    <text evidence="3">The sequence shown here is derived from an EMBL/GenBank/DDBJ whole genome shotgun (WGS) entry which is preliminary data.</text>
</comment>
<proteinExistence type="predicted"/>
<evidence type="ECO:0000256" key="1">
    <source>
        <dbReference type="SAM" id="MobiDB-lite"/>
    </source>
</evidence>
<gene>
    <name evidence="3" type="ORF">FIV46_04360</name>
</gene>
<dbReference type="SUPFAM" id="SSF54862">
    <property type="entry name" value="4Fe-4S ferredoxins"/>
    <property type="match status" value="1"/>
</dbReference>
<dbReference type="Gene3D" id="3.30.70.20">
    <property type="match status" value="1"/>
</dbReference>
<feature type="domain" description="4Fe-4S ferredoxin-type" evidence="2">
    <location>
        <begin position="502"/>
        <end position="532"/>
    </location>
</feature>
<feature type="domain" description="4Fe-4S ferredoxin-type" evidence="2">
    <location>
        <begin position="549"/>
        <end position="579"/>
    </location>
</feature>
<sequence length="723" mass="80134">MIFFSNKNRPFDLGPYALERLPRDPAKIAAEMLRQKVQQKSPEGAAKNSLGRAIIRYHQLFENFRERPPAKTRAPLPEDPRKLVADMKGGGYFLDASHMGICELSENCWLDGVEAPAHSHAIVVLVRYGRTPEEGTLAHGWVAGNEPAAAALRAREIALCLAGQINIYGWSARVHDEAGEVDLERLAVLAGLVVRTDNGIESPYLGDCFALAAITTDYALTPDVPLAASALKQAKGLGYYLGAGGAVPGIEWDRRQKRQSHMSIYPMEDVQRVDEPTTLILEDEVPRVPKRAAFFERALRGDLGPKAQKERGRFAFKQPLAWSMLGPIRDMVPLQEGEIADQQDPACLDPAANSRALKSLGYFLGADLVGICEVPRYAWFSHKEDGREIAPYHKYAVVMLVDQGYETMEGASGDDFISGPQSMRAYMRGAEISGVMADHLRQLGFGARPQTNADSDVLHIPLILQAGLGELSRIGELVLNPFVGPRFKSVVMTTDLPLEVDKPIDFGLQTFCSSCFKCARECPCDAIPWGDKVMFNGYEMWKIDAERCTRYRLTNQRGAACGRCMKTCPLNKVVTWEGNLLTRIASWMGIHVKPLKPLMAPAAAKIDDLLGHGQRNLVKKWWIDLEVVDGEAILPPKGVNERDLDVDRKLDPSKQKIAYYTADMMPPGDQFEEPFPVDRKAALAQAGKLETPAKAWERREKGGPKPAFYDPTPPRGWVKNQDC</sequence>
<organism evidence="3 4">
    <name type="scientific">Emcibacter nanhaiensis</name>
    <dbReference type="NCBI Taxonomy" id="1505037"/>
    <lineage>
        <taxon>Bacteria</taxon>
        <taxon>Pseudomonadati</taxon>
        <taxon>Pseudomonadota</taxon>
        <taxon>Alphaproteobacteria</taxon>
        <taxon>Emcibacterales</taxon>
        <taxon>Emcibacteraceae</taxon>
        <taxon>Emcibacter</taxon>
    </lineage>
</organism>
<dbReference type="PROSITE" id="PS51379">
    <property type="entry name" value="4FE4S_FER_2"/>
    <property type="match status" value="2"/>
</dbReference>
<dbReference type="AlphaFoldDB" id="A0A501PLS6"/>
<evidence type="ECO:0000259" key="2">
    <source>
        <dbReference type="PROSITE" id="PS51379"/>
    </source>
</evidence>
<keyword evidence="4" id="KW-1185">Reference proteome</keyword>
<dbReference type="Proteomes" id="UP000319148">
    <property type="component" value="Unassembled WGS sequence"/>
</dbReference>
<dbReference type="RefSeq" id="WP_139938801.1">
    <property type="nucleotide sequence ID" value="NZ_JBHSYP010000003.1"/>
</dbReference>